<feature type="compositionally biased region" description="Polar residues" evidence="1">
    <location>
        <begin position="48"/>
        <end position="62"/>
    </location>
</feature>
<evidence type="ECO:0000313" key="3">
    <source>
        <dbReference type="EMBL" id="KAF6233170.1"/>
    </source>
</evidence>
<dbReference type="SUPFAM" id="SSF89372">
    <property type="entry name" value="Fucose-specific lectin"/>
    <property type="match status" value="1"/>
</dbReference>
<feature type="compositionally biased region" description="Basic and acidic residues" evidence="1">
    <location>
        <begin position="30"/>
        <end position="46"/>
    </location>
</feature>
<accession>A0A8H6L2J1</accession>
<organism evidence="3 4">
    <name type="scientific">Letharia columbiana</name>
    <dbReference type="NCBI Taxonomy" id="112416"/>
    <lineage>
        <taxon>Eukaryota</taxon>
        <taxon>Fungi</taxon>
        <taxon>Dikarya</taxon>
        <taxon>Ascomycota</taxon>
        <taxon>Pezizomycotina</taxon>
        <taxon>Lecanoromycetes</taxon>
        <taxon>OSLEUM clade</taxon>
        <taxon>Lecanoromycetidae</taxon>
        <taxon>Lecanorales</taxon>
        <taxon>Lecanorineae</taxon>
        <taxon>Parmeliaceae</taxon>
        <taxon>Letharia</taxon>
    </lineage>
</organism>
<reference evidence="3 4" key="1">
    <citation type="journal article" date="2020" name="Genomics">
        <title>Complete, high-quality genomes from long-read metagenomic sequencing of two wolf lichen thalli reveals enigmatic genome architecture.</title>
        <authorList>
            <person name="McKenzie S.K."/>
            <person name="Walston R.F."/>
            <person name="Allen J.L."/>
        </authorList>
    </citation>
    <scope>NUCLEOTIDE SEQUENCE [LARGE SCALE GENOMIC DNA]</scope>
    <source>
        <strain evidence="3">WasteWater2</strain>
    </source>
</reference>
<feature type="transmembrane region" description="Helical" evidence="2">
    <location>
        <begin position="133"/>
        <end position="159"/>
    </location>
</feature>
<proteinExistence type="predicted"/>
<dbReference type="Gene3D" id="2.120.10.70">
    <property type="entry name" value="Fucose-specific lectin"/>
    <property type="match status" value="1"/>
</dbReference>
<evidence type="ECO:0000256" key="2">
    <source>
        <dbReference type="SAM" id="Phobius"/>
    </source>
</evidence>
<feature type="compositionally biased region" description="Basic and acidic residues" evidence="1">
    <location>
        <begin position="113"/>
        <end position="126"/>
    </location>
</feature>
<name>A0A8H6L2J1_9LECA</name>
<comment type="caution">
    <text evidence="3">The sequence shown here is derived from an EMBL/GenBank/DDBJ whole genome shotgun (WGS) entry which is preliminary data.</text>
</comment>
<sequence>MMAEQYSELEVAPNEHTAPFPEVVDQAAHAPERDLSGESPELDKKSWPPQSLSPTSETTAYTPSRPDFKDRVSDSAPEYGSPDPNYDPNKDRETLKEAGSPPPPRTPFANLDSHPEVASHKEGSERPQKRRGLAFWIIIGLVGLIVIAIALGVGLGVGLTRHKSSKSSTSTSPLVANSTSNASLPHGIYNDSSVSMVALGDGDKRLLFQEGTGNIREALFSQSANSWTSDINNVVAADARNNTPLAALLVNSTGTPFADDTGPVIFLFYITANNQLASKQFISGSWTTRDNFSPAGTPNMTITTATNTRALSCTLLNNNVLSGQAFVFYVAQNGSVESLTITPTSADSIVASPGPSLPSSLQGGHILALAAGASDANNVVTPQIGVLTSNGSVYYDLYFSFFNNSAWTAPELQTLLVPALPPTEQFTYPTSLTLANAYPATATSLPPTPTNAPSDPSLQSASYDESLIGDVDIAQVFVNNPTSLSYTLFGFWVNGSDLAAYTTKNIGLSTQPKSTFPYSRLAGAVGGNGSDVLLYHQINGTSWAEDVYNLDGGFFTTSYFDVATE</sequence>
<evidence type="ECO:0008006" key="5">
    <source>
        <dbReference type="Google" id="ProtNLM"/>
    </source>
</evidence>
<gene>
    <name evidence="3" type="ORF">HO173_008714</name>
</gene>
<dbReference type="OrthoDB" id="5363905at2759"/>
<dbReference type="AlphaFoldDB" id="A0A8H6L2J1"/>
<keyword evidence="4" id="KW-1185">Reference proteome</keyword>
<dbReference type="Proteomes" id="UP000578531">
    <property type="component" value="Unassembled WGS sequence"/>
</dbReference>
<keyword evidence="2" id="KW-1133">Transmembrane helix</keyword>
<dbReference type="EMBL" id="JACCJC010000041">
    <property type="protein sequence ID" value="KAF6233170.1"/>
    <property type="molecule type" value="Genomic_DNA"/>
</dbReference>
<feature type="region of interest" description="Disordered" evidence="1">
    <location>
        <begin position="1"/>
        <end position="126"/>
    </location>
</feature>
<dbReference type="GeneID" id="59290368"/>
<evidence type="ECO:0000256" key="1">
    <source>
        <dbReference type="SAM" id="MobiDB-lite"/>
    </source>
</evidence>
<dbReference type="RefSeq" id="XP_037162592.1">
    <property type="nucleotide sequence ID" value="XM_037310610.1"/>
</dbReference>
<keyword evidence="2" id="KW-0812">Transmembrane</keyword>
<protein>
    <recommendedName>
        <fullName evidence="5">Fucose-specific lectin</fullName>
    </recommendedName>
</protein>
<keyword evidence="2" id="KW-0472">Membrane</keyword>
<evidence type="ECO:0000313" key="4">
    <source>
        <dbReference type="Proteomes" id="UP000578531"/>
    </source>
</evidence>